<reference evidence="1" key="1">
    <citation type="journal article" date="2020" name="Stud. Mycol.">
        <title>101 Dothideomycetes genomes: a test case for predicting lifestyles and emergence of pathogens.</title>
        <authorList>
            <person name="Haridas S."/>
            <person name="Albert R."/>
            <person name="Binder M."/>
            <person name="Bloem J."/>
            <person name="Labutti K."/>
            <person name="Salamov A."/>
            <person name="Andreopoulos B."/>
            <person name="Baker S."/>
            <person name="Barry K."/>
            <person name="Bills G."/>
            <person name="Bluhm B."/>
            <person name="Cannon C."/>
            <person name="Castanera R."/>
            <person name="Culley D."/>
            <person name="Daum C."/>
            <person name="Ezra D."/>
            <person name="Gonzalez J."/>
            <person name="Henrissat B."/>
            <person name="Kuo A."/>
            <person name="Liang C."/>
            <person name="Lipzen A."/>
            <person name="Lutzoni F."/>
            <person name="Magnuson J."/>
            <person name="Mondo S."/>
            <person name="Nolan M."/>
            <person name="Ohm R."/>
            <person name="Pangilinan J."/>
            <person name="Park H.-J."/>
            <person name="Ramirez L."/>
            <person name="Alfaro M."/>
            <person name="Sun H."/>
            <person name="Tritt A."/>
            <person name="Yoshinaga Y."/>
            <person name="Zwiers L.-H."/>
            <person name="Turgeon B."/>
            <person name="Goodwin S."/>
            <person name="Spatafora J."/>
            <person name="Crous P."/>
            <person name="Grigoriev I."/>
        </authorList>
    </citation>
    <scope>NUCLEOTIDE SEQUENCE</scope>
    <source>
        <strain evidence="1">CBS 207.26</strain>
    </source>
</reference>
<accession>A0A6A6EMD8</accession>
<evidence type="ECO:0000313" key="1">
    <source>
        <dbReference type="EMBL" id="KAF2191250.1"/>
    </source>
</evidence>
<organism evidence="1 2">
    <name type="scientific">Zopfia rhizophila CBS 207.26</name>
    <dbReference type="NCBI Taxonomy" id="1314779"/>
    <lineage>
        <taxon>Eukaryota</taxon>
        <taxon>Fungi</taxon>
        <taxon>Dikarya</taxon>
        <taxon>Ascomycota</taxon>
        <taxon>Pezizomycotina</taxon>
        <taxon>Dothideomycetes</taxon>
        <taxon>Dothideomycetes incertae sedis</taxon>
        <taxon>Zopfiaceae</taxon>
        <taxon>Zopfia</taxon>
    </lineage>
</organism>
<dbReference type="Proteomes" id="UP000800200">
    <property type="component" value="Unassembled WGS sequence"/>
</dbReference>
<name>A0A6A6EMD8_9PEZI</name>
<gene>
    <name evidence="1" type="ORF">K469DRAFT_367589</name>
</gene>
<dbReference type="EMBL" id="ML994617">
    <property type="protein sequence ID" value="KAF2191250.1"/>
    <property type="molecule type" value="Genomic_DNA"/>
</dbReference>
<evidence type="ECO:0000313" key="2">
    <source>
        <dbReference type="Proteomes" id="UP000800200"/>
    </source>
</evidence>
<protein>
    <submittedName>
        <fullName evidence="1">Uncharacterized protein</fullName>
    </submittedName>
</protein>
<sequence>MAPRIGPEPTYYIPPSLDCPPDGVIALGNIFADGLYPEYPLSLQDKNNPHEVTQVPEIPGPIYEDRTRLEGFRIWARVLDIFQGKAGASNREHRYVGHHPSEIVTEVLKNGGPTLQAIRERIASDEALKRYMNIDGYGFAKPVYMIAGRKIAKNVRYSYRHDSHIGGILGGGGQVAEDVSVGAEANTSGESRDGRSGLIKGDIVFAYRLLEIRPQGVWKNKDLSVGVYRKDALLDDDEKAKDAEVDKGVLEIEWSDAAGLADDEAEMFKLDGPAEQCVLVMRKEAD</sequence>
<keyword evidence="2" id="KW-1185">Reference proteome</keyword>
<proteinExistence type="predicted"/>
<dbReference type="AlphaFoldDB" id="A0A6A6EMD8"/>
<dbReference type="OrthoDB" id="4500473at2759"/>